<dbReference type="SUPFAM" id="SSF56925">
    <property type="entry name" value="OMPA-like"/>
    <property type="match status" value="1"/>
</dbReference>
<gene>
    <name evidence="3" type="ORF">SAMN05216193_103244</name>
</gene>
<dbReference type="InterPro" id="IPR011250">
    <property type="entry name" value="OMP/PagP_B-barrel"/>
</dbReference>
<proteinExistence type="predicted"/>
<dbReference type="InterPro" id="IPR054843">
    <property type="entry name" value="Slam_hemophilin_C"/>
</dbReference>
<feature type="domain" description="Transferrin-binding protein B C-lobe/N-lobe beta-barrel" evidence="2">
    <location>
        <begin position="132"/>
        <end position="242"/>
    </location>
</feature>
<dbReference type="InterPro" id="IPR001677">
    <property type="entry name" value="TbpB_B_D"/>
</dbReference>
<sequence length="243" mass="24168">MGFMDIGRLTAVGLAICLAMGCSSGGGGNHFRAQSDKPSGDESGDNSGGVVVPASNATAGTASGQTYVTPTGATYTLVNVTGTSMSAGNDGTLTYGSNGSNGYARYGAWYSKAHTTTEYFYTGDNPTQANQVPSSGTATYAGRAVRANTTDGVSASSGSTPVSFNVDFAAKTINGVTEERAGFSSVSMKGNINGGGFSGSATSGTAKGTFAGHFYGADAAELAGMATFAADAKQNMAFGAVKQ</sequence>
<dbReference type="NCBIfam" id="NF041636">
    <property type="entry name" value="slam_lipo"/>
    <property type="match status" value="1"/>
</dbReference>
<accession>A0A1H0BYF2</accession>
<dbReference type="RefSeq" id="WP_084311501.1">
    <property type="nucleotide sequence ID" value="NZ_FNIJ01000003.1"/>
</dbReference>
<dbReference type="OrthoDB" id="6623832at2"/>
<dbReference type="AlphaFoldDB" id="A0A1H0BYF2"/>
<name>A0A1H0BYF2_9PSED</name>
<feature type="compositionally biased region" description="Polar residues" evidence="1">
    <location>
        <begin position="55"/>
        <end position="65"/>
    </location>
</feature>
<protein>
    <submittedName>
        <fullName evidence="3">Transferrin binding protein-like solute binding protein</fullName>
    </submittedName>
</protein>
<dbReference type="EMBL" id="FNIJ01000003">
    <property type="protein sequence ID" value="SDN50718.1"/>
    <property type="molecule type" value="Genomic_DNA"/>
</dbReference>
<dbReference type="Gene3D" id="2.40.160.90">
    <property type="match status" value="1"/>
</dbReference>
<evidence type="ECO:0000256" key="1">
    <source>
        <dbReference type="SAM" id="MobiDB-lite"/>
    </source>
</evidence>
<evidence type="ECO:0000313" key="4">
    <source>
        <dbReference type="Proteomes" id="UP000242957"/>
    </source>
</evidence>
<evidence type="ECO:0000259" key="2">
    <source>
        <dbReference type="Pfam" id="PF01298"/>
    </source>
</evidence>
<dbReference type="Pfam" id="PF01298">
    <property type="entry name" value="TbpB_B_D"/>
    <property type="match status" value="1"/>
</dbReference>
<keyword evidence="4" id="KW-1185">Reference proteome</keyword>
<feature type="region of interest" description="Disordered" evidence="1">
    <location>
        <begin position="30"/>
        <end position="65"/>
    </location>
</feature>
<reference evidence="4" key="1">
    <citation type="submission" date="2016-10" db="EMBL/GenBank/DDBJ databases">
        <authorList>
            <person name="Varghese N."/>
            <person name="Submissions S."/>
        </authorList>
    </citation>
    <scope>NUCLEOTIDE SEQUENCE [LARGE SCALE GENOMIC DNA]</scope>
    <source>
        <strain evidence="4">JCM 21621</strain>
    </source>
</reference>
<evidence type="ECO:0000313" key="3">
    <source>
        <dbReference type="EMBL" id="SDN50718.1"/>
    </source>
</evidence>
<dbReference type="Proteomes" id="UP000242957">
    <property type="component" value="Unassembled WGS sequence"/>
</dbReference>
<organism evidence="3 4">
    <name type="scientific">Pseudomonas jinjuensis</name>
    <dbReference type="NCBI Taxonomy" id="198616"/>
    <lineage>
        <taxon>Bacteria</taxon>
        <taxon>Pseudomonadati</taxon>
        <taxon>Pseudomonadota</taxon>
        <taxon>Gammaproteobacteria</taxon>
        <taxon>Pseudomonadales</taxon>
        <taxon>Pseudomonadaceae</taxon>
        <taxon>Pseudomonas</taxon>
    </lineage>
</organism>